<feature type="domain" description="ATPase AAA-type core" evidence="1">
    <location>
        <begin position="294"/>
        <end position="373"/>
    </location>
</feature>
<comment type="caution">
    <text evidence="2">The sequence shown here is derived from an EMBL/GenBank/DDBJ whole genome shotgun (WGS) entry which is preliminary data.</text>
</comment>
<dbReference type="PANTHER" id="PTHR43581:SF2">
    <property type="entry name" value="EXCINUCLEASE ATPASE SUBUNIT"/>
    <property type="match status" value="1"/>
</dbReference>
<dbReference type="RefSeq" id="WP_189355070.1">
    <property type="nucleotide sequence ID" value="NZ_BMYU01000001.1"/>
</dbReference>
<proteinExistence type="predicted"/>
<accession>A0ABQ2XQT1</accession>
<reference evidence="3" key="1">
    <citation type="journal article" date="2019" name="Int. J. Syst. Evol. Microbiol.">
        <title>The Global Catalogue of Microorganisms (GCM) 10K type strain sequencing project: providing services to taxonomists for standard genome sequencing and annotation.</title>
        <authorList>
            <consortium name="The Broad Institute Genomics Platform"/>
            <consortium name="The Broad Institute Genome Sequencing Center for Infectious Disease"/>
            <person name="Wu L."/>
            <person name="Ma J."/>
        </authorList>
    </citation>
    <scope>NUCLEOTIDE SEQUENCE [LARGE SCALE GENOMIC DNA]</scope>
    <source>
        <strain evidence="3">KCTC 23917</strain>
    </source>
</reference>
<keyword evidence="3" id="KW-1185">Reference proteome</keyword>
<gene>
    <name evidence="2" type="ORF">GCM10010946_01090</name>
</gene>
<dbReference type="PANTHER" id="PTHR43581">
    <property type="entry name" value="ATP/GTP PHOSPHATASE"/>
    <property type="match status" value="1"/>
</dbReference>
<evidence type="ECO:0000259" key="1">
    <source>
        <dbReference type="Pfam" id="PF13304"/>
    </source>
</evidence>
<evidence type="ECO:0000313" key="3">
    <source>
        <dbReference type="Proteomes" id="UP000653343"/>
    </source>
</evidence>
<evidence type="ECO:0000313" key="2">
    <source>
        <dbReference type="EMBL" id="GGX28143.1"/>
    </source>
</evidence>
<dbReference type="InterPro" id="IPR027417">
    <property type="entry name" value="P-loop_NTPase"/>
</dbReference>
<protein>
    <recommendedName>
        <fullName evidence="1">ATPase AAA-type core domain-containing protein</fullName>
    </recommendedName>
</protein>
<dbReference type="Pfam" id="PF13304">
    <property type="entry name" value="AAA_21"/>
    <property type="match status" value="1"/>
</dbReference>
<dbReference type="InterPro" id="IPR051396">
    <property type="entry name" value="Bact_Antivir_Def_Nuclease"/>
</dbReference>
<sequence length="655" mass="75175">MRIEKIKVKNFGPISEVEITPRTLENEHQIPIAIVGQNGAGKSLTLSSILDAVTEARRQSFSELQEVPGNQYIKLSTRKYIKNPEDYSYLNIKLKTPSGNIEFNELVTKLNGAEFMSRNLAPNLQNELIQSDFKNSGFYKNITINEDQKELIKNSLFLYFPYFRYETAYWMNEKANVNFANEKHYFGQSKFNPIRTNIIEETKRWILNVLLDREIYELKLGEPVFIGGHKTFLGYEGPNTLLFNLVNEIISTMLMAKNPNIVSARVGISPKANREIAIFSTNNDGIEEIVAPEISQLSSGELMTLGLATEIIRTYELVKGYPPKTLEEVNGIVLIDEIDLHLHINFQKTVLPKILRKFPKVQFIFTTHSPFFLLGMTESGDIDIYNLPLGNKIIPEEFIEFKSTYDIFMERNERFRVELDAIKNESQRNENPLIITEGKTDWKYIKSMLDTAKNQGLFLDLNLSFHEYGNELEMGDIKLSQMCEHFSAIPQKRKMIFIFDRDNPIIIKSMSGGPSEFKNHGNNVYSLCLPIPNHREKYRNLSIELYFSDATLRSPDPDTSRRLWFSNEIEIVMSPGTGKKVYRTTTCNLYDEAEEFGKKVFDQPVEKIIDETGKPVALSKAAFAELISTQKIKPNEDDLIAFSKLFSVLAMICTH</sequence>
<name>A0ABQ2XQT1_9BURK</name>
<dbReference type="Proteomes" id="UP000653343">
    <property type="component" value="Unassembled WGS sequence"/>
</dbReference>
<dbReference type="EMBL" id="BMYU01000001">
    <property type="protein sequence ID" value="GGX28143.1"/>
    <property type="molecule type" value="Genomic_DNA"/>
</dbReference>
<organism evidence="2 3">
    <name type="scientific">Undibacterium squillarum</name>
    <dbReference type="NCBI Taxonomy" id="1131567"/>
    <lineage>
        <taxon>Bacteria</taxon>
        <taxon>Pseudomonadati</taxon>
        <taxon>Pseudomonadota</taxon>
        <taxon>Betaproteobacteria</taxon>
        <taxon>Burkholderiales</taxon>
        <taxon>Oxalobacteraceae</taxon>
        <taxon>Undibacterium</taxon>
    </lineage>
</organism>
<dbReference type="InterPro" id="IPR003959">
    <property type="entry name" value="ATPase_AAA_core"/>
</dbReference>
<dbReference type="Gene3D" id="3.40.50.300">
    <property type="entry name" value="P-loop containing nucleotide triphosphate hydrolases"/>
    <property type="match status" value="1"/>
</dbReference>
<dbReference type="SUPFAM" id="SSF52540">
    <property type="entry name" value="P-loop containing nucleoside triphosphate hydrolases"/>
    <property type="match status" value="1"/>
</dbReference>